<dbReference type="Proteomes" id="UP001434883">
    <property type="component" value="Unassembled WGS sequence"/>
</dbReference>
<evidence type="ECO:0000313" key="2">
    <source>
        <dbReference type="Proteomes" id="UP001434883"/>
    </source>
</evidence>
<proteinExistence type="predicted"/>
<name>A0ABV0RFB5_9TELE</name>
<keyword evidence="2" id="KW-1185">Reference proteome</keyword>
<reference evidence="1 2" key="1">
    <citation type="submission" date="2021-06" db="EMBL/GenBank/DDBJ databases">
        <authorList>
            <person name="Palmer J.M."/>
        </authorList>
    </citation>
    <scope>NUCLEOTIDE SEQUENCE [LARGE SCALE GENOMIC DNA]</scope>
    <source>
        <strain evidence="1 2">XC_2019</strain>
        <tissue evidence="1">Muscle</tissue>
    </source>
</reference>
<protein>
    <submittedName>
        <fullName evidence="1">Uncharacterized protein</fullName>
    </submittedName>
</protein>
<organism evidence="1 2">
    <name type="scientific">Xenoophorus captivus</name>
    <dbReference type="NCBI Taxonomy" id="1517983"/>
    <lineage>
        <taxon>Eukaryota</taxon>
        <taxon>Metazoa</taxon>
        <taxon>Chordata</taxon>
        <taxon>Craniata</taxon>
        <taxon>Vertebrata</taxon>
        <taxon>Euteleostomi</taxon>
        <taxon>Actinopterygii</taxon>
        <taxon>Neopterygii</taxon>
        <taxon>Teleostei</taxon>
        <taxon>Neoteleostei</taxon>
        <taxon>Acanthomorphata</taxon>
        <taxon>Ovalentaria</taxon>
        <taxon>Atherinomorphae</taxon>
        <taxon>Cyprinodontiformes</taxon>
        <taxon>Goodeidae</taxon>
        <taxon>Xenoophorus</taxon>
    </lineage>
</organism>
<accession>A0ABV0RFB5</accession>
<feature type="non-terminal residue" evidence="1">
    <location>
        <position position="1"/>
    </location>
</feature>
<comment type="caution">
    <text evidence="1">The sequence shown here is derived from an EMBL/GenBank/DDBJ whole genome shotgun (WGS) entry which is preliminary data.</text>
</comment>
<sequence length="64" mass="7165">YLRNPGFQSSMSEMSHQTTLLAGVKREEVLISNNAASWRKLLIGGISHSETSHSCYSENRGLRK</sequence>
<gene>
    <name evidence="1" type="ORF">XENOCAPTIV_027118</name>
</gene>
<evidence type="ECO:0000313" key="1">
    <source>
        <dbReference type="EMBL" id="MEQ2206288.1"/>
    </source>
</evidence>
<dbReference type="EMBL" id="JAHRIN010042703">
    <property type="protein sequence ID" value="MEQ2206288.1"/>
    <property type="molecule type" value="Genomic_DNA"/>
</dbReference>